<dbReference type="PANTHER" id="PTHR24148:SF73">
    <property type="entry name" value="HET DOMAIN PROTEIN (AFU_ORTHOLOGUE AFUA_8G01020)"/>
    <property type="match status" value="1"/>
</dbReference>
<name>A0A161V2Z3_9PEZI</name>
<proteinExistence type="predicted"/>
<dbReference type="Proteomes" id="UP000076552">
    <property type="component" value="Unassembled WGS sequence"/>
</dbReference>
<dbReference type="PANTHER" id="PTHR24148">
    <property type="entry name" value="ANKYRIN REPEAT DOMAIN-CONTAINING PROTEIN 39 HOMOLOG-RELATED"/>
    <property type="match status" value="1"/>
</dbReference>
<dbReference type="AlphaFoldDB" id="A0A161V2Z3"/>
<dbReference type="InterPro" id="IPR052895">
    <property type="entry name" value="HetReg/Transcr_Mod"/>
</dbReference>
<dbReference type="EMBL" id="LFIV01000014">
    <property type="protein sequence ID" value="KZL76471.1"/>
    <property type="molecule type" value="Genomic_DNA"/>
</dbReference>
<comment type="caution">
    <text evidence="2">The sequence shown here is derived from an EMBL/GenBank/DDBJ whole genome shotgun (WGS) entry which is preliminary data.</text>
</comment>
<dbReference type="Pfam" id="PF06985">
    <property type="entry name" value="HET"/>
    <property type="match status" value="1"/>
</dbReference>
<reference evidence="2 3" key="1">
    <citation type="submission" date="2015-06" db="EMBL/GenBank/DDBJ databases">
        <title>Survival trade-offs in plant roots during colonization by closely related pathogenic and mutualistic fungi.</title>
        <authorList>
            <person name="Hacquard S."/>
            <person name="Kracher B."/>
            <person name="Hiruma K."/>
            <person name="Weinman A."/>
            <person name="Muench P."/>
            <person name="Garrido Oter R."/>
            <person name="Ver Loren van Themaat E."/>
            <person name="Dallerey J.-F."/>
            <person name="Damm U."/>
            <person name="Henrissat B."/>
            <person name="Lespinet O."/>
            <person name="Thon M."/>
            <person name="Kemen E."/>
            <person name="McHardy A.C."/>
            <person name="Schulze-Lefert P."/>
            <person name="O'Connell R.J."/>
        </authorList>
    </citation>
    <scope>NUCLEOTIDE SEQUENCE [LARGE SCALE GENOMIC DNA]</scope>
    <source>
        <strain evidence="2 3">0861</strain>
    </source>
</reference>
<dbReference type="InterPro" id="IPR010730">
    <property type="entry name" value="HET"/>
</dbReference>
<keyword evidence="3" id="KW-1185">Reference proteome</keyword>
<sequence length="337" mass="37803">MFVYDRLSQEDREIRLVSFCVPAAVCDDTINLTLSRVSLNDHPSYHALSYVWGDPSPTTTISLDNKPLPIGNNLQSAFLHLRQNIGVSWFWVDAVCIDQNNHEERNWQAAQMRDIFALAGLVHIWLGPCGNDSELVMDMAQRIGPDALNAGVLDLWKDSPSKNSRLDTLPENAKDDKALGFLAALLDDESLRSPGLPKAIMALLSRANWSRSWIIQEIALPRSGLILCGTQHVSLDAFDAALTAVYFAKIGRFPRQLPQWRNFGAGLNNNVFHLRGLVARRQHRWGQAFSLADLLLSDLRSAPDRPFYTASDARDVIFGFQITARQLSKCILQPQRQ</sequence>
<organism evidence="2 3">
    <name type="scientific">Colletotrichum tofieldiae</name>
    <dbReference type="NCBI Taxonomy" id="708197"/>
    <lineage>
        <taxon>Eukaryota</taxon>
        <taxon>Fungi</taxon>
        <taxon>Dikarya</taxon>
        <taxon>Ascomycota</taxon>
        <taxon>Pezizomycotina</taxon>
        <taxon>Sordariomycetes</taxon>
        <taxon>Hypocreomycetidae</taxon>
        <taxon>Glomerellales</taxon>
        <taxon>Glomerellaceae</taxon>
        <taxon>Colletotrichum</taxon>
        <taxon>Colletotrichum spaethianum species complex</taxon>
    </lineage>
</organism>
<feature type="domain" description="Heterokaryon incompatibility" evidence="1">
    <location>
        <begin position="45"/>
        <end position="217"/>
    </location>
</feature>
<evidence type="ECO:0000313" key="2">
    <source>
        <dbReference type="EMBL" id="KZL76471.1"/>
    </source>
</evidence>
<accession>A0A161V2Z3</accession>
<protein>
    <submittedName>
        <fullName evidence="2">Heterokaryon incompatibility protein</fullName>
    </submittedName>
</protein>
<evidence type="ECO:0000313" key="3">
    <source>
        <dbReference type="Proteomes" id="UP000076552"/>
    </source>
</evidence>
<evidence type="ECO:0000259" key="1">
    <source>
        <dbReference type="Pfam" id="PF06985"/>
    </source>
</evidence>
<gene>
    <name evidence="2" type="ORF">CT0861_00851</name>
</gene>